<reference evidence="3" key="2">
    <citation type="submission" date="2020-09" db="EMBL/GenBank/DDBJ databases">
        <authorList>
            <person name="Sun Q."/>
            <person name="Zhou Y."/>
        </authorList>
    </citation>
    <scope>NUCLEOTIDE SEQUENCE</scope>
    <source>
        <strain evidence="3">CGMCC 1.15794</strain>
    </source>
</reference>
<dbReference type="SUPFAM" id="SSF103025">
    <property type="entry name" value="Folate-binding domain"/>
    <property type="match status" value="1"/>
</dbReference>
<comment type="caution">
    <text evidence="3">The sequence shown here is derived from an EMBL/GenBank/DDBJ whole genome shotgun (WGS) entry which is preliminary data.</text>
</comment>
<evidence type="ECO:0000313" key="3">
    <source>
        <dbReference type="EMBL" id="GGH43500.1"/>
    </source>
</evidence>
<dbReference type="GO" id="GO:0016226">
    <property type="term" value="P:iron-sulfur cluster assembly"/>
    <property type="evidence" value="ECO:0007669"/>
    <property type="project" value="TreeGrafter"/>
</dbReference>
<dbReference type="Proteomes" id="UP000657592">
    <property type="component" value="Unassembled WGS sequence"/>
</dbReference>
<dbReference type="RefSeq" id="WP_188755895.1">
    <property type="nucleotide sequence ID" value="NZ_BMJY01000006.1"/>
</dbReference>
<organism evidence="3 4">
    <name type="scientific">Microbacterium album</name>
    <dbReference type="NCBI Taxonomy" id="2053191"/>
    <lineage>
        <taxon>Bacteria</taxon>
        <taxon>Bacillati</taxon>
        <taxon>Actinomycetota</taxon>
        <taxon>Actinomycetes</taxon>
        <taxon>Micrococcales</taxon>
        <taxon>Microbacteriaceae</taxon>
        <taxon>Microbacterium</taxon>
    </lineage>
</organism>
<gene>
    <name evidence="3" type="ORF">GCM10010921_17460</name>
</gene>
<protein>
    <submittedName>
        <fullName evidence="3">Folate-binding protein</fullName>
    </submittedName>
</protein>
<evidence type="ECO:0000313" key="4">
    <source>
        <dbReference type="Proteomes" id="UP000657592"/>
    </source>
</evidence>
<dbReference type="PANTHER" id="PTHR22602:SF0">
    <property type="entry name" value="TRANSFERASE CAF17, MITOCHONDRIAL-RELATED"/>
    <property type="match status" value="1"/>
</dbReference>
<dbReference type="InterPro" id="IPR017703">
    <property type="entry name" value="YgfZ/GCV_T_CS"/>
</dbReference>
<dbReference type="InterPro" id="IPR027266">
    <property type="entry name" value="TrmE/GcvT-like"/>
</dbReference>
<proteinExistence type="predicted"/>
<dbReference type="SUPFAM" id="SSF101790">
    <property type="entry name" value="Aminomethyltransferase beta-barrel domain"/>
    <property type="match status" value="1"/>
</dbReference>
<dbReference type="EMBL" id="BMJY01000006">
    <property type="protein sequence ID" value="GGH43500.1"/>
    <property type="molecule type" value="Genomic_DNA"/>
</dbReference>
<dbReference type="AlphaFoldDB" id="A0A917IG88"/>
<reference evidence="3" key="1">
    <citation type="journal article" date="2014" name="Int. J. Syst. Evol. Microbiol.">
        <title>Complete genome sequence of Corynebacterium casei LMG S-19264T (=DSM 44701T), isolated from a smear-ripened cheese.</title>
        <authorList>
            <consortium name="US DOE Joint Genome Institute (JGI-PGF)"/>
            <person name="Walter F."/>
            <person name="Albersmeier A."/>
            <person name="Kalinowski J."/>
            <person name="Ruckert C."/>
        </authorList>
    </citation>
    <scope>NUCLEOTIDE SEQUENCE</scope>
    <source>
        <strain evidence="3">CGMCC 1.15794</strain>
    </source>
</reference>
<keyword evidence="4" id="KW-1185">Reference proteome</keyword>
<accession>A0A917IG88</accession>
<evidence type="ECO:0000256" key="1">
    <source>
        <dbReference type="ARBA" id="ARBA00022946"/>
    </source>
</evidence>
<dbReference type="InterPro" id="IPR029043">
    <property type="entry name" value="GcvT/YgfZ_C"/>
</dbReference>
<keyword evidence="1" id="KW-0809">Transit peptide</keyword>
<sequence length="396" mass="41860">MSDAVFGSDPFAGRPGAVLTEEGIAHFGDPIREQRRLAAGEAVVPRADRAVIQVAGEDRLTWLDSITSQALTALAPGDSAELLVLDPQGRVEHAAGVLDDGVATWLLADGGDAPALAAWLSRMRFRARVEISERPDLAIVGCAEAGGARTRAELAAYRPHDVAVVWDDPWRRVAPGGWQYATTPAHPGAAYTWTEIVVERAALRRLDDVEAAGLLAAEALRIAAWRPRWSREVDDRSIPHEYDWLRSAVHLEKGCYRGQETVAKVHNLGHPPRRLTLLHLDGSDSVLPERGAPVVQGSGPDGAPAEVGHVTSSALHHELGPIALAVLARRVPADAPLEVLADGARIAAAQEVIVPADAGATAGVPRLTRLSRRPLADRGGSAPGAPSAGDAEPPAK</sequence>
<dbReference type="Gene3D" id="3.30.1360.120">
    <property type="entry name" value="Probable tRNA modification gtpase trme, domain 1"/>
    <property type="match status" value="1"/>
</dbReference>
<feature type="compositionally biased region" description="Low complexity" evidence="2">
    <location>
        <begin position="377"/>
        <end position="396"/>
    </location>
</feature>
<name>A0A917IG88_9MICO</name>
<dbReference type="PANTHER" id="PTHR22602">
    <property type="entry name" value="TRANSFERASE CAF17, MITOCHONDRIAL-RELATED"/>
    <property type="match status" value="1"/>
</dbReference>
<dbReference type="InterPro" id="IPR045179">
    <property type="entry name" value="YgfZ/GcvT"/>
</dbReference>
<feature type="region of interest" description="Disordered" evidence="2">
    <location>
        <begin position="363"/>
        <end position="396"/>
    </location>
</feature>
<evidence type="ECO:0000256" key="2">
    <source>
        <dbReference type="SAM" id="MobiDB-lite"/>
    </source>
</evidence>
<dbReference type="NCBIfam" id="TIGR03317">
    <property type="entry name" value="ygfZ_signature"/>
    <property type="match status" value="1"/>
</dbReference>